<keyword evidence="1" id="KW-0812">Transmembrane</keyword>
<proteinExistence type="predicted"/>
<evidence type="ECO:0000313" key="4">
    <source>
        <dbReference type="Proteomes" id="UP000515292"/>
    </source>
</evidence>
<dbReference type="InterPro" id="IPR013424">
    <property type="entry name" value="Ice-binding_C"/>
</dbReference>
<organism evidence="3 4">
    <name type="scientific">Sandaracinobacteroides saxicola</name>
    <dbReference type="NCBI Taxonomy" id="2759707"/>
    <lineage>
        <taxon>Bacteria</taxon>
        <taxon>Pseudomonadati</taxon>
        <taxon>Pseudomonadota</taxon>
        <taxon>Alphaproteobacteria</taxon>
        <taxon>Sphingomonadales</taxon>
        <taxon>Sphingosinicellaceae</taxon>
        <taxon>Sandaracinobacteroides</taxon>
    </lineage>
</organism>
<evidence type="ECO:0000256" key="1">
    <source>
        <dbReference type="SAM" id="Phobius"/>
    </source>
</evidence>
<dbReference type="AlphaFoldDB" id="A0A7G5IMB3"/>
<keyword evidence="4" id="KW-1185">Reference proteome</keyword>
<name>A0A7G5IMB3_9SPHN</name>
<evidence type="ECO:0000313" key="3">
    <source>
        <dbReference type="EMBL" id="QMW24505.1"/>
    </source>
</evidence>
<dbReference type="Proteomes" id="UP000515292">
    <property type="component" value="Chromosome"/>
</dbReference>
<dbReference type="KEGG" id="sand:H3309_03300"/>
<reference evidence="3 4" key="1">
    <citation type="submission" date="2020-07" db="EMBL/GenBank/DDBJ databases">
        <title>Complete genome sequence for Sandaracinobacter sp. M6.</title>
        <authorList>
            <person name="Tang Y."/>
            <person name="Liu Q."/>
            <person name="Guo Z."/>
            <person name="Lei P."/>
            <person name="Huang B."/>
        </authorList>
    </citation>
    <scope>NUCLEOTIDE SEQUENCE [LARGE SCALE GENOMIC DNA]</scope>
    <source>
        <strain evidence="3 4">M6</strain>
    </source>
</reference>
<accession>A0A7G5IMB3</accession>
<evidence type="ECO:0000259" key="2">
    <source>
        <dbReference type="Pfam" id="PF07589"/>
    </source>
</evidence>
<protein>
    <submittedName>
        <fullName evidence="3">PEPxxWA-CTERM sorting domain-containing protein</fullName>
    </submittedName>
</protein>
<dbReference type="Pfam" id="PF07589">
    <property type="entry name" value="PEP-CTERM"/>
    <property type="match status" value="1"/>
</dbReference>
<sequence length="63" mass="6422">MWTRSGGGNTGIADLAKGEGTFGYTDITAGVPEPATWALFIAGFGLTGVALRRRPARAAGGVR</sequence>
<feature type="transmembrane region" description="Helical" evidence="1">
    <location>
        <begin position="34"/>
        <end position="51"/>
    </location>
</feature>
<dbReference type="EMBL" id="CP059851">
    <property type="protein sequence ID" value="QMW24505.1"/>
    <property type="molecule type" value="Genomic_DNA"/>
</dbReference>
<feature type="domain" description="Ice-binding protein C-terminal" evidence="2">
    <location>
        <begin position="31"/>
        <end position="54"/>
    </location>
</feature>
<dbReference type="NCBIfam" id="TIGR02595">
    <property type="entry name" value="PEP_CTERM"/>
    <property type="match status" value="1"/>
</dbReference>
<gene>
    <name evidence="3" type="ORF">H3309_03300</name>
</gene>
<keyword evidence="1" id="KW-1133">Transmembrane helix</keyword>
<dbReference type="NCBIfam" id="NF035944">
    <property type="entry name" value="PEPxxWA-CTERM"/>
    <property type="match status" value="1"/>
</dbReference>
<keyword evidence="1" id="KW-0472">Membrane</keyword>